<accession>A0A1I6BRE1</accession>
<reference evidence="2" key="1">
    <citation type="submission" date="2016-10" db="EMBL/GenBank/DDBJ databases">
        <authorList>
            <person name="Varghese N."/>
            <person name="Submissions S."/>
        </authorList>
    </citation>
    <scope>NUCLEOTIDE SEQUENCE [LARGE SCALE GENOMIC DNA]</scope>
    <source>
        <strain evidence="2">OR362-8,ATCC BAA-1266,JCM 13504</strain>
    </source>
</reference>
<dbReference type="Proteomes" id="UP000199029">
    <property type="component" value="Unassembled WGS sequence"/>
</dbReference>
<organism evidence="1 2">
    <name type="scientific">Hymenobacter arizonensis</name>
    <name type="common">Siccationidurans arizonensis</name>
    <dbReference type="NCBI Taxonomy" id="1227077"/>
    <lineage>
        <taxon>Bacteria</taxon>
        <taxon>Pseudomonadati</taxon>
        <taxon>Bacteroidota</taxon>
        <taxon>Cytophagia</taxon>
        <taxon>Cytophagales</taxon>
        <taxon>Hymenobacteraceae</taxon>
        <taxon>Hymenobacter</taxon>
    </lineage>
</organism>
<dbReference type="EMBL" id="FOXS01000011">
    <property type="protein sequence ID" value="SFQ83434.1"/>
    <property type="molecule type" value="Genomic_DNA"/>
</dbReference>
<evidence type="ECO:0000313" key="1">
    <source>
        <dbReference type="EMBL" id="SFQ83434.1"/>
    </source>
</evidence>
<proteinExistence type="predicted"/>
<dbReference type="STRING" id="1227077.SAMN04515668_4965"/>
<keyword evidence="2" id="KW-1185">Reference proteome</keyword>
<name>A0A1I6BRE1_HYMAR</name>
<protein>
    <submittedName>
        <fullName evidence="1">Uncharacterized protein</fullName>
    </submittedName>
</protein>
<evidence type="ECO:0000313" key="2">
    <source>
        <dbReference type="Proteomes" id="UP000199029"/>
    </source>
</evidence>
<sequence length="301" mass="33446">MQNDSDWLQEQVRNWATLGLADLLTSLGTPVNKHAEDPELHVLVPHNPRLHRVAVRTREGRVRLISLEGPPFAVPLPVVQAWTREYRRTINTYDAIDDEQFFFYPALPGLPFVAVESWVPPAERRADHQQVVFNELTFYCAVEPGHVPFHFRDGWHFAAGDPSPVPPPPAGRGETGLRRLFRRVRRWLADTPPQPPPTRSVPPLNIFDTLARITDALRAAGGNASAESFADRVAVFGTAGEVLDSSCSLLVGLQQRHPILYAAAREPAEELLAYAQRLGHGPFIATDPAPPLSPPENEDAR</sequence>
<gene>
    <name evidence="1" type="ORF">SAMN04515668_4965</name>
</gene>
<dbReference type="AlphaFoldDB" id="A0A1I6BRE1"/>